<dbReference type="EMBL" id="SMOL01000402">
    <property type="protein sequence ID" value="KAB2615779.1"/>
    <property type="molecule type" value="Genomic_DNA"/>
</dbReference>
<proteinExistence type="predicted"/>
<reference evidence="1 2" key="1">
    <citation type="submission" date="2019-09" db="EMBL/GenBank/DDBJ databases">
        <authorList>
            <person name="Ou C."/>
        </authorList>
    </citation>
    <scope>NUCLEOTIDE SEQUENCE [LARGE SCALE GENOMIC DNA]</scope>
    <source>
        <strain evidence="1">S2</strain>
        <tissue evidence="1">Leaf</tissue>
    </source>
</reference>
<accession>A0A5N5GJS9</accession>
<organism evidence="1 2">
    <name type="scientific">Pyrus ussuriensis x Pyrus communis</name>
    <dbReference type="NCBI Taxonomy" id="2448454"/>
    <lineage>
        <taxon>Eukaryota</taxon>
        <taxon>Viridiplantae</taxon>
        <taxon>Streptophyta</taxon>
        <taxon>Embryophyta</taxon>
        <taxon>Tracheophyta</taxon>
        <taxon>Spermatophyta</taxon>
        <taxon>Magnoliopsida</taxon>
        <taxon>eudicotyledons</taxon>
        <taxon>Gunneridae</taxon>
        <taxon>Pentapetalae</taxon>
        <taxon>rosids</taxon>
        <taxon>fabids</taxon>
        <taxon>Rosales</taxon>
        <taxon>Rosaceae</taxon>
        <taxon>Amygdaloideae</taxon>
        <taxon>Maleae</taxon>
        <taxon>Pyrus</taxon>
    </lineage>
</organism>
<gene>
    <name evidence="1" type="ORF">D8674_022367</name>
</gene>
<comment type="caution">
    <text evidence="1">The sequence shown here is derived from an EMBL/GenBank/DDBJ whole genome shotgun (WGS) entry which is preliminary data.</text>
</comment>
<dbReference type="AlphaFoldDB" id="A0A5N5GJS9"/>
<protein>
    <submittedName>
        <fullName evidence="1">Uncharacterized protein</fullName>
    </submittedName>
</protein>
<evidence type="ECO:0000313" key="1">
    <source>
        <dbReference type="EMBL" id="KAB2615779.1"/>
    </source>
</evidence>
<keyword evidence="2" id="KW-1185">Reference proteome</keyword>
<sequence length="113" mass="12884">MWLLVNAPKSILPGNTVHKHKVVPVLPSPSFCYFKSATVYVYQIFVSPFLPRAFSLPFRAQLTTPPNHDPIRADRRRIGALRYLETTSLTLRRYIKSAVLEPAMQGRDLIDCT</sequence>
<reference evidence="2" key="2">
    <citation type="submission" date="2019-10" db="EMBL/GenBank/DDBJ databases">
        <title>A de novo genome assembly of a pear dwarfing rootstock.</title>
        <authorList>
            <person name="Wang F."/>
            <person name="Wang J."/>
            <person name="Li S."/>
            <person name="Zhang Y."/>
            <person name="Fang M."/>
            <person name="Ma L."/>
            <person name="Zhao Y."/>
            <person name="Jiang S."/>
        </authorList>
    </citation>
    <scope>NUCLEOTIDE SEQUENCE [LARGE SCALE GENOMIC DNA]</scope>
</reference>
<dbReference type="Proteomes" id="UP000327157">
    <property type="component" value="Chromosome 3"/>
</dbReference>
<evidence type="ECO:0000313" key="2">
    <source>
        <dbReference type="Proteomes" id="UP000327157"/>
    </source>
</evidence>
<name>A0A5N5GJS9_9ROSA</name>
<reference evidence="1 2" key="3">
    <citation type="submission" date="2019-11" db="EMBL/GenBank/DDBJ databases">
        <title>A de novo genome assembly of a pear dwarfing rootstock.</title>
        <authorList>
            <person name="Wang F."/>
            <person name="Wang J."/>
            <person name="Li S."/>
            <person name="Zhang Y."/>
            <person name="Fang M."/>
            <person name="Ma L."/>
            <person name="Zhao Y."/>
            <person name="Jiang S."/>
        </authorList>
    </citation>
    <scope>NUCLEOTIDE SEQUENCE [LARGE SCALE GENOMIC DNA]</scope>
    <source>
        <strain evidence="1">S2</strain>
        <tissue evidence="1">Leaf</tissue>
    </source>
</reference>